<dbReference type="Gene3D" id="1.10.10.1940">
    <property type="match status" value="1"/>
</dbReference>
<accession>A0A1I8BRM5</accession>
<organism evidence="2 3">
    <name type="scientific">Meloidogyne hapla</name>
    <name type="common">Root-knot nematode worm</name>
    <dbReference type="NCBI Taxonomy" id="6305"/>
    <lineage>
        <taxon>Eukaryota</taxon>
        <taxon>Metazoa</taxon>
        <taxon>Ecdysozoa</taxon>
        <taxon>Nematoda</taxon>
        <taxon>Chromadorea</taxon>
        <taxon>Rhabditida</taxon>
        <taxon>Tylenchina</taxon>
        <taxon>Tylenchomorpha</taxon>
        <taxon>Tylenchoidea</taxon>
        <taxon>Meloidogynidae</taxon>
        <taxon>Meloidogyninae</taxon>
        <taxon>Meloidogyne</taxon>
    </lineage>
</organism>
<feature type="domain" description="ShKT" evidence="1">
    <location>
        <begin position="33"/>
        <end position="73"/>
    </location>
</feature>
<evidence type="ECO:0000313" key="2">
    <source>
        <dbReference type="Proteomes" id="UP000095281"/>
    </source>
</evidence>
<protein>
    <submittedName>
        <fullName evidence="3">ShKT domain-containing protein</fullName>
    </submittedName>
</protein>
<dbReference type="Proteomes" id="UP000095281">
    <property type="component" value="Unplaced"/>
</dbReference>
<feature type="domain" description="ShKT" evidence="1">
    <location>
        <begin position="2"/>
        <end position="29"/>
    </location>
</feature>
<dbReference type="WBParaSite" id="MhA1_Contig418.frz3.gene31">
    <property type="protein sequence ID" value="MhA1_Contig418.frz3.gene31"/>
    <property type="gene ID" value="MhA1_Contig418.frz3.gene31"/>
</dbReference>
<evidence type="ECO:0000313" key="3">
    <source>
        <dbReference type="WBParaSite" id="MhA1_Contig418.frz3.gene31"/>
    </source>
</evidence>
<evidence type="ECO:0000259" key="1">
    <source>
        <dbReference type="Pfam" id="PF01549"/>
    </source>
</evidence>
<dbReference type="AlphaFoldDB" id="A0A1I8BRM5"/>
<sequence>MCYEMQRLGYCDNDIYRDMMQKHCLAECGVNVCFDRRADLCPIWKNQPENFCNNPIYNLQTVELWCKATCTDCRTPPPPPQNPGDAKKK</sequence>
<name>A0A1I8BRM5_MELHA</name>
<dbReference type="InterPro" id="IPR003582">
    <property type="entry name" value="ShKT_dom"/>
</dbReference>
<keyword evidence="2" id="KW-1185">Reference proteome</keyword>
<proteinExistence type="predicted"/>
<reference evidence="3" key="1">
    <citation type="submission" date="2016-11" db="UniProtKB">
        <authorList>
            <consortium name="WormBaseParasite"/>
        </authorList>
    </citation>
    <scope>IDENTIFICATION</scope>
</reference>
<dbReference type="Pfam" id="PF01549">
    <property type="entry name" value="ShK"/>
    <property type="match status" value="2"/>
</dbReference>